<dbReference type="Pfam" id="PF02272">
    <property type="entry name" value="DHHA1"/>
    <property type="match status" value="1"/>
</dbReference>
<proteinExistence type="predicted"/>
<dbReference type="Gene3D" id="3.10.310.30">
    <property type="match status" value="1"/>
</dbReference>
<keyword evidence="4" id="KW-1185">Reference proteome</keyword>
<evidence type="ECO:0000313" key="4">
    <source>
        <dbReference type="Proteomes" id="UP000242310"/>
    </source>
</evidence>
<dbReference type="OrthoDB" id="9803668at2"/>
<name>A0A2P8HCW9_9BACI</name>
<dbReference type="InterPro" id="IPR003156">
    <property type="entry name" value="DHHA1_dom"/>
</dbReference>
<feature type="domain" description="DDH" evidence="1">
    <location>
        <begin position="15"/>
        <end position="154"/>
    </location>
</feature>
<dbReference type="GO" id="GO:0003676">
    <property type="term" value="F:nucleic acid binding"/>
    <property type="evidence" value="ECO:0007669"/>
    <property type="project" value="InterPro"/>
</dbReference>
<gene>
    <name evidence="3" type="ORF">B0H94_109147</name>
</gene>
<dbReference type="InterPro" id="IPR051319">
    <property type="entry name" value="Oligoribo/pAp-PDE_c-di-AMP_PDE"/>
</dbReference>
<dbReference type="InterPro" id="IPR038763">
    <property type="entry name" value="DHH_sf"/>
</dbReference>
<sequence>MKTRIIERIEAAETIVIHRHQSPDPDALGAQGGLQAVLEENYPDKAIWMTGESEPSLSFLTEMDEVSNEVYEGALVFVLDTANTERIDDQRYQHGAEVIKIDHHPEVESYGDISWVDSTKSSTCEMLTNFVQHGQAERGWQVPVEAARLLYAGIVGDTGRFRFDNVTPETMQAAAFLLKYPIDTTAMFTKFYESPERIIRFKGEVLLHFQLTAEGAGYGVITQEQMQSWGITLNESSAVVNAVADIEGIQAWAFFVENEDGTYRVRLRSKGPVINDLAAEHNGGGHPMASGAKAASKAETEEIFQKLKMKCEALRAET</sequence>
<organism evidence="3 4">
    <name type="scientific">Salsuginibacillus halophilus</name>
    <dbReference type="NCBI Taxonomy" id="517424"/>
    <lineage>
        <taxon>Bacteria</taxon>
        <taxon>Bacillati</taxon>
        <taxon>Bacillota</taxon>
        <taxon>Bacilli</taxon>
        <taxon>Bacillales</taxon>
        <taxon>Bacillaceae</taxon>
        <taxon>Salsuginibacillus</taxon>
    </lineage>
</organism>
<evidence type="ECO:0000313" key="3">
    <source>
        <dbReference type="EMBL" id="PSL44085.1"/>
    </source>
</evidence>
<feature type="domain" description="DHHA1" evidence="2">
    <location>
        <begin position="228"/>
        <end position="311"/>
    </location>
</feature>
<dbReference type="EMBL" id="PYAV01000009">
    <property type="protein sequence ID" value="PSL44085.1"/>
    <property type="molecule type" value="Genomic_DNA"/>
</dbReference>
<dbReference type="InterPro" id="IPR001667">
    <property type="entry name" value="DDH_dom"/>
</dbReference>
<dbReference type="RefSeq" id="WP_106589188.1">
    <property type="nucleotide sequence ID" value="NZ_PYAV01000009.1"/>
</dbReference>
<evidence type="ECO:0000259" key="2">
    <source>
        <dbReference type="Pfam" id="PF02272"/>
    </source>
</evidence>
<protein>
    <submittedName>
        <fullName evidence="3">Phosphoesterase RecJ-like protein</fullName>
    </submittedName>
</protein>
<comment type="caution">
    <text evidence="3">The sequence shown here is derived from an EMBL/GenBank/DDBJ whole genome shotgun (WGS) entry which is preliminary data.</text>
</comment>
<reference evidence="3 4" key="1">
    <citation type="submission" date="2018-03" db="EMBL/GenBank/DDBJ databases">
        <title>Genomic Encyclopedia of Type Strains, Phase III (KMG-III): the genomes of soil and plant-associated and newly described type strains.</title>
        <authorList>
            <person name="Whitman W."/>
        </authorList>
    </citation>
    <scope>NUCLEOTIDE SEQUENCE [LARGE SCALE GENOMIC DNA]</scope>
    <source>
        <strain evidence="3 4">CGMCC 1.07653</strain>
    </source>
</reference>
<dbReference type="Gene3D" id="3.90.1640.10">
    <property type="entry name" value="inorganic pyrophosphatase (n-terminal core)"/>
    <property type="match status" value="1"/>
</dbReference>
<accession>A0A2P8HCW9</accession>
<evidence type="ECO:0000259" key="1">
    <source>
        <dbReference type="Pfam" id="PF01368"/>
    </source>
</evidence>
<dbReference type="Proteomes" id="UP000242310">
    <property type="component" value="Unassembled WGS sequence"/>
</dbReference>
<dbReference type="Pfam" id="PF01368">
    <property type="entry name" value="DHH"/>
    <property type="match status" value="1"/>
</dbReference>
<dbReference type="PANTHER" id="PTHR47618">
    <property type="entry name" value="BIFUNCTIONAL OLIGORIBONUCLEASE AND PAP PHOSPHATASE NRNA"/>
    <property type="match status" value="1"/>
</dbReference>
<dbReference type="AlphaFoldDB" id="A0A2P8HCW9"/>
<dbReference type="SUPFAM" id="SSF64182">
    <property type="entry name" value="DHH phosphoesterases"/>
    <property type="match status" value="1"/>
</dbReference>
<dbReference type="PANTHER" id="PTHR47618:SF1">
    <property type="entry name" value="BIFUNCTIONAL OLIGORIBONUCLEASE AND PAP PHOSPHATASE NRNA"/>
    <property type="match status" value="1"/>
</dbReference>